<dbReference type="PANTHER" id="PTHR46103">
    <property type="entry name" value="RRNA METHYLTRANSFERASE 1, MITOCHONDRIAL"/>
    <property type="match status" value="1"/>
</dbReference>
<keyword evidence="4" id="KW-0808">Transferase</keyword>
<dbReference type="InterPro" id="IPR029028">
    <property type="entry name" value="Alpha/beta_knot_MTases"/>
</dbReference>
<comment type="similarity">
    <text evidence="1">Belongs to the class IV-like SAM-binding methyltransferase superfamily. RNA methyltransferase TrmH family.</text>
</comment>
<dbReference type="Proteomes" id="UP001235939">
    <property type="component" value="Chromosome 04"/>
</dbReference>
<evidence type="ECO:0000256" key="1">
    <source>
        <dbReference type="ARBA" id="ARBA00007228"/>
    </source>
</evidence>
<evidence type="ECO:0000259" key="6">
    <source>
        <dbReference type="Pfam" id="PF00588"/>
    </source>
</evidence>
<keyword evidence="3" id="KW-0489">Methyltransferase</keyword>
<dbReference type="PANTHER" id="PTHR46103:SF1">
    <property type="entry name" value="RRNA METHYLTRANSFERASE 1, MITOCHONDRIAL"/>
    <property type="match status" value="1"/>
</dbReference>
<organism evidence="7 8">
    <name type="scientific">Cordylochernes scorpioides</name>
    <dbReference type="NCBI Taxonomy" id="51811"/>
    <lineage>
        <taxon>Eukaryota</taxon>
        <taxon>Metazoa</taxon>
        <taxon>Ecdysozoa</taxon>
        <taxon>Arthropoda</taxon>
        <taxon>Chelicerata</taxon>
        <taxon>Arachnida</taxon>
        <taxon>Pseudoscorpiones</taxon>
        <taxon>Cheliferoidea</taxon>
        <taxon>Chernetidae</taxon>
        <taxon>Cordylochernes</taxon>
    </lineage>
</organism>
<dbReference type="CDD" id="cd18105">
    <property type="entry name" value="SpoU-like_MRM1"/>
    <property type="match status" value="1"/>
</dbReference>
<dbReference type="EMBL" id="CP092866">
    <property type="protein sequence ID" value="UYV67131.1"/>
    <property type="molecule type" value="Genomic_DNA"/>
</dbReference>
<dbReference type="InterPro" id="IPR047261">
    <property type="entry name" value="MRM1_MeTrfase_dom"/>
</dbReference>
<reference evidence="7 8" key="1">
    <citation type="submission" date="2022-01" db="EMBL/GenBank/DDBJ databases">
        <title>A chromosomal length assembly of Cordylochernes scorpioides.</title>
        <authorList>
            <person name="Zeh D."/>
            <person name="Zeh J."/>
        </authorList>
    </citation>
    <scope>NUCLEOTIDE SEQUENCE [LARGE SCALE GENOMIC DNA]</scope>
    <source>
        <strain evidence="7">IN4F17</strain>
        <tissue evidence="7">Whole Body</tissue>
    </source>
</reference>
<keyword evidence="5" id="KW-0949">S-adenosyl-L-methionine</keyword>
<dbReference type="InterPro" id="IPR029026">
    <property type="entry name" value="tRNA_m1G_MTases_N"/>
</dbReference>
<dbReference type="InterPro" id="IPR001537">
    <property type="entry name" value="SpoU_MeTrfase"/>
</dbReference>
<keyword evidence="8" id="KW-1185">Reference proteome</keyword>
<evidence type="ECO:0000256" key="4">
    <source>
        <dbReference type="ARBA" id="ARBA00022679"/>
    </source>
</evidence>
<evidence type="ECO:0000256" key="3">
    <source>
        <dbReference type="ARBA" id="ARBA00022603"/>
    </source>
</evidence>
<proteinExistence type="inferred from homology"/>
<dbReference type="Gene3D" id="3.40.1280.10">
    <property type="match status" value="1"/>
</dbReference>
<name>A0ABY6KE73_9ARAC</name>
<dbReference type="InterPro" id="IPR047182">
    <property type="entry name" value="MRM1"/>
</dbReference>
<dbReference type="Pfam" id="PF00588">
    <property type="entry name" value="SpoU_methylase"/>
    <property type="match status" value="1"/>
</dbReference>
<dbReference type="SUPFAM" id="SSF55315">
    <property type="entry name" value="L30e-like"/>
    <property type="match status" value="1"/>
</dbReference>
<keyword evidence="2" id="KW-0698">rRNA processing</keyword>
<evidence type="ECO:0000256" key="2">
    <source>
        <dbReference type="ARBA" id="ARBA00022552"/>
    </source>
</evidence>
<feature type="domain" description="tRNA/rRNA methyltransferase SpoU type" evidence="6">
    <location>
        <begin position="245"/>
        <end position="371"/>
    </location>
</feature>
<evidence type="ECO:0000313" key="7">
    <source>
        <dbReference type="EMBL" id="UYV67131.1"/>
    </source>
</evidence>
<accession>A0ABY6KE73</accession>
<dbReference type="SUPFAM" id="SSF75217">
    <property type="entry name" value="alpha/beta knot"/>
    <property type="match status" value="1"/>
</dbReference>
<gene>
    <name evidence="7" type="ORF">LAZ67_4004025</name>
</gene>
<protein>
    <submittedName>
        <fullName evidence="7">MRM1</fullName>
    </submittedName>
</protein>
<evidence type="ECO:0000313" key="8">
    <source>
        <dbReference type="Proteomes" id="UP001235939"/>
    </source>
</evidence>
<evidence type="ECO:0000256" key="5">
    <source>
        <dbReference type="ARBA" id="ARBA00022691"/>
    </source>
</evidence>
<sequence>MRLRTNHPARVTLLAGSGVAVDREGLVRAGGQPGLQAALKVSAQQSDHHLFLHTEIFTTRFISMDGTNVVMAVLLLLDRRQLQPDGHPAASPLPSLPPELQAGAVGHGSLRCGDHLPLGARSYCNKAVLSESIHADDRNAENIAESSNPENPAIKLNINKAKKRNRGDYVLNSNGFKKKVKWYHMPKVQGEILYGLHPVYLALLENKRQFYNIYVKKDNVERQEIKNEILKLAASKDIVVRALEAYFFNVNQIFLGNTRTCRMSPVVSKASSGAMEVMPIYQTNKVKLINKLKSLGWAIVGTATESSQSNTVPIETYSVTKPTLLVLGNEGRGISGNVSDCCDEFVYVQSLCPKSHVESLNVGVAAGILLHHLTSTLPK</sequence>
<dbReference type="InterPro" id="IPR029064">
    <property type="entry name" value="Ribosomal_eL30-like_sf"/>
</dbReference>